<evidence type="ECO:0000259" key="3">
    <source>
        <dbReference type="Pfam" id="PF03217"/>
    </source>
</evidence>
<feature type="domain" description="S-layer protein C-terminal" evidence="3">
    <location>
        <begin position="373"/>
        <end position="419"/>
    </location>
</feature>
<reference evidence="4 5" key="1">
    <citation type="submission" date="2023-02" db="EMBL/GenBank/DDBJ databases">
        <title>Genome sequence of Lacticaseibacillus sp. KACC 23028.</title>
        <authorList>
            <person name="Kim S."/>
            <person name="Heo J."/>
            <person name="Kwon S.-W."/>
        </authorList>
    </citation>
    <scope>NUCLEOTIDE SEQUENCE [LARGE SCALE GENOMIC DNA]</scope>
    <source>
        <strain evidence="4 5">KACC 23028</strain>
    </source>
</reference>
<protein>
    <submittedName>
        <fullName evidence="4">SLAP domain-containing protein</fullName>
    </submittedName>
</protein>
<keyword evidence="2" id="KW-0732">Signal</keyword>
<dbReference type="RefSeq" id="WP_274259790.1">
    <property type="nucleotide sequence ID" value="NZ_CP117884.1"/>
</dbReference>
<gene>
    <name evidence="4" type="ORF">PQ472_10875</name>
</gene>
<accession>A0ABY7WQB9</accession>
<organism evidence="4 5">
    <name type="scientific">Lacticaseibacillus pabuli</name>
    <dbReference type="NCBI Taxonomy" id="3025672"/>
    <lineage>
        <taxon>Bacteria</taxon>
        <taxon>Bacillati</taxon>
        <taxon>Bacillota</taxon>
        <taxon>Bacilli</taxon>
        <taxon>Lactobacillales</taxon>
        <taxon>Lactobacillaceae</taxon>
        <taxon>Lacticaseibacillus</taxon>
    </lineage>
</organism>
<keyword evidence="5" id="KW-1185">Reference proteome</keyword>
<sequence length="507" mass="52557">MTSKKMTIATLAASVIMAAPVALTALNATPTFAVNGTLVTPVARRGAPKYDGNGNDTYTTVEYGTSLAYDTIANIGGKSYFHLLDGALVLQSDVTTSGAANNPTTDNDSTGTAGGGAANPGTAQTIGGGAPTSTYTKTPANGKITIYTTTSIVNSKGISAGKILNVGSVWKTFGTLTINGVTYYNVGGDQYVAATATTPTTKTPATTPTKATGDKFKITVTAANVRNSKGALIGKTLPKNSVWKTFGTVQMLGLTYYSLGGDQYVANTTGTVIKAGASVASPTVSSTPIDTLKITARTASIVTSTGASTGRTVKQGSSWHVFGSTTIKGNKYLNLGGNQWVAAFNGTLASTNTKPVTPKVSNVTDLFTITVPAANVRNAKGALVGKKLKKGSKWKVFGSVKMLGLTYYSLGGDQYVAASTGKTASSTFSDSGPFVKKNGSVTVKYVSGYGIQVWTDQLKPVKNANGTPKTLKHGTTWKTFGYQVLHDEAYYNLGGNQWIASQYLTIH</sequence>
<feature type="domain" description="S-layer protein C-terminal" evidence="3">
    <location>
        <begin position="465"/>
        <end position="499"/>
    </location>
</feature>
<dbReference type="EMBL" id="CP117884">
    <property type="protein sequence ID" value="WDF82379.1"/>
    <property type="molecule type" value="Genomic_DNA"/>
</dbReference>
<proteinExistence type="predicted"/>
<dbReference type="Pfam" id="PF03217">
    <property type="entry name" value="SlpA"/>
    <property type="match status" value="5"/>
</dbReference>
<feature type="domain" description="S-layer protein C-terminal" evidence="3">
    <location>
        <begin position="222"/>
        <end position="265"/>
    </location>
</feature>
<feature type="domain" description="S-layer protein C-terminal" evidence="3">
    <location>
        <begin position="297"/>
        <end position="343"/>
    </location>
</feature>
<dbReference type="InterPro" id="IPR024968">
    <property type="entry name" value="SlpA_C_lactobacillus"/>
</dbReference>
<evidence type="ECO:0000313" key="5">
    <source>
        <dbReference type="Proteomes" id="UP001220377"/>
    </source>
</evidence>
<feature type="domain" description="S-layer protein C-terminal" evidence="3">
    <location>
        <begin position="144"/>
        <end position="194"/>
    </location>
</feature>
<name>A0ABY7WQB9_9LACO</name>
<feature type="chain" id="PRO_5047313088" evidence="2">
    <location>
        <begin position="34"/>
        <end position="507"/>
    </location>
</feature>
<feature type="signal peptide" evidence="2">
    <location>
        <begin position="1"/>
        <end position="33"/>
    </location>
</feature>
<evidence type="ECO:0000313" key="4">
    <source>
        <dbReference type="EMBL" id="WDF82379.1"/>
    </source>
</evidence>
<feature type="region of interest" description="Disordered" evidence="1">
    <location>
        <begin position="99"/>
        <end position="134"/>
    </location>
</feature>
<dbReference type="Proteomes" id="UP001220377">
    <property type="component" value="Chromosome"/>
</dbReference>
<evidence type="ECO:0000256" key="1">
    <source>
        <dbReference type="SAM" id="MobiDB-lite"/>
    </source>
</evidence>
<evidence type="ECO:0000256" key="2">
    <source>
        <dbReference type="SAM" id="SignalP"/>
    </source>
</evidence>